<feature type="region of interest" description="Disordered" evidence="1">
    <location>
        <begin position="1"/>
        <end position="20"/>
    </location>
</feature>
<dbReference type="EMBL" id="JRUN01000022">
    <property type="protein sequence ID" value="KHD85505.1"/>
    <property type="molecule type" value="Genomic_DNA"/>
</dbReference>
<comment type="caution">
    <text evidence="2">The sequence shown here is derived from an EMBL/GenBank/DDBJ whole genome shotgun (WGS) entry which is preliminary data.</text>
</comment>
<gene>
    <name evidence="2" type="ORF">NG54_09050</name>
</gene>
<reference evidence="2 3" key="1">
    <citation type="submission" date="2014-10" db="EMBL/GenBank/DDBJ databases">
        <title>Draft genome of phytase producing Bacillus ginsengihumi strain M2.11.</title>
        <authorList>
            <person name="Toymentseva A."/>
            <person name="Boulygina E.A."/>
            <person name="Kazakov S.V."/>
            <person name="Kayumov I."/>
            <person name="Suleimanova A.D."/>
            <person name="Mardanova A.M."/>
            <person name="Maria S.N."/>
            <person name="Sergey M.Y."/>
            <person name="Sharipova M.R."/>
        </authorList>
    </citation>
    <scope>NUCLEOTIDE SEQUENCE [LARGE SCALE GENOMIC DNA]</scope>
    <source>
        <strain evidence="2 3">M2.11</strain>
    </source>
</reference>
<organism evidence="2 3">
    <name type="scientific">Heyndrickxia ginsengihumi</name>
    <dbReference type="NCBI Taxonomy" id="363870"/>
    <lineage>
        <taxon>Bacteria</taxon>
        <taxon>Bacillati</taxon>
        <taxon>Bacillota</taxon>
        <taxon>Bacilli</taxon>
        <taxon>Bacillales</taxon>
        <taxon>Bacillaceae</taxon>
        <taxon>Heyndrickxia</taxon>
    </lineage>
</organism>
<accession>A0A0A6VB57</accession>
<dbReference type="RefSeq" id="WP_025728519.1">
    <property type="nucleotide sequence ID" value="NZ_JBCNCG010000113.1"/>
</dbReference>
<feature type="compositionally biased region" description="Polar residues" evidence="1">
    <location>
        <begin position="1"/>
        <end position="18"/>
    </location>
</feature>
<protein>
    <submittedName>
        <fullName evidence="2">Uncharacterized protein</fullName>
    </submittedName>
</protein>
<proteinExistence type="predicted"/>
<name>A0A0A6VB57_9BACI</name>
<evidence type="ECO:0000256" key="1">
    <source>
        <dbReference type="SAM" id="MobiDB-lite"/>
    </source>
</evidence>
<evidence type="ECO:0000313" key="3">
    <source>
        <dbReference type="Proteomes" id="UP000030588"/>
    </source>
</evidence>
<dbReference type="AlphaFoldDB" id="A0A0A6VB57"/>
<evidence type="ECO:0000313" key="2">
    <source>
        <dbReference type="EMBL" id="KHD85505.1"/>
    </source>
</evidence>
<dbReference type="Proteomes" id="UP000030588">
    <property type="component" value="Unassembled WGS sequence"/>
</dbReference>
<sequence length="68" mass="7707">MLTIQKFSSLSSLPTNPNGLAPENIVKDYLFIVDEMDAQPKSVLPLIKPWLLKIYCNKKLVPAHVEKK</sequence>